<dbReference type="Gene3D" id="2.30.30.110">
    <property type="match status" value="1"/>
</dbReference>
<keyword evidence="5" id="KW-0804">Transcription</keyword>
<evidence type="ECO:0000256" key="7">
    <source>
        <dbReference type="ARBA" id="ARBA00033135"/>
    </source>
</evidence>
<comment type="caution">
    <text evidence="8">The sequence shown here is derived from an EMBL/GenBank/DDBJ whole genome shotgun (WGS) entry which is preliminary data.</text>
</comment>
<keyword evidence="4" id="KW-0805">Transcription regulation</keyword>
<organism evidence="8 9">
    <name type="scientific">Novosphingobium indicum</name>
    <dbReference type="NCBI Taxonomy" id="462949"/>
    <lineage>
        <taxon>Bacteria</taxon>
        <taxon>Pseudomonadati</taxon>
        <taxon>Pseudomonadota</taxon>
        <taxon>Alphaproteobacteria</taxon>
        <taxon>Sphingomonadales</taxon>
        <taxon>Sphingomonadaceae</taxon>
        <taxon>Novosphingobium</taxon>
    </lineage>
</organism>
<evidence type="ECO:0000256" key="1">
    <source>
        <dbReference type="ARBA" id="ARBA00005230"/>
    </source>
</evidence>
<dbReference type="Proteomes" id="UP000605099">
    <property type="component" value="Unassembled WGS sequence"/>
</dbReference>
<protein>
    <recommendedName>
        <fullName evidence="2">Toxin CcdB</fullName>
    </recommendedName>
    <alternativeName>
        <fullName evidence="7">Cytotoxic protein CcdB</fullName>
    </alternativeName>
    <alternativeName>
        <fullName evidence="6">Protein LetD</fullName>
    </alternativeName>
</protein>
<evidence type="ECO:0000256" key="2">
    <source>
        <dbReference type="ARBA" id="ARBA00015075"/>
    </source>
</evidence>
<evidence type="ECO:0000313" key="9">
    <source>
        <dbReference type="Proteomes" id="UP000605099"/>
    </source>
</evidence>
<evidence type="ECO:0000256" key="4">
    <source>
        <dbReference type="ARBA" id="ARBA00023015"/>
    </source>
</evidence>
<dbReference type="EMBL" id="BMLK01000008">
    <property type="protein sequence ID" value="GGN49924.1"/>
    <property type="molecule type" value="Genomic_DNA"/>
</dbReference>
<proteinExistence type="inferred from homology"/>
<keyword evidence="9" id="KW-1185">Reference proteome</keyword>
<evidence type="ECO:0000256" key="5">
    <source>
        <dbReference type="ARBA" id="ARBA00023163"/>
    </source>
</evidence>
<evidence type="ECO:0000313" key="8">
    <source>
        <dbReference type="EMBL" id="GGN49924.1"/>
    </source>
</evidence>
<dbReference type="Pfam" id="PF01845">
    <property type="entry name" value="CcdB"/>
    <property type="match status" value="1"/>
</dbReference>
<accession>A0ABQ2JKU6</accession>
<gene>
    <name evidence="8" type="ORF">GCM10011349_21040</name>
</gene>
<reference evidence="9" key="1">
    <citation type="journal article" date="2019" name="Int. J. Syst. Evol. Microbiol.">
        <title>The Global Catalogue of Microorganisms (GCM) 10K type strain sequencing project: providing services to taxonomists for standard genome sequencing and annotation.</title>
        <authorList>
            <consortium name="The Broad Institute Genomics Platform"/>
            <consortium name="The Broad Institute Genome Sequencing Center for Infectious Disease"/>
            <person name="Wu L."/>
            <person name="Ma J."/>
        </authorList>
    </citation>
    <scope>NUCLEOTIDE SEQUENCE [LARGE SCALE GENOMIC DNA]</scope>
    <source>
        <strain evidence="9">CGMCC 1.6784</strain>
    </source>
</reference>
<dbReference type="InterPro" id="IPR011067">
    <property type="entry name" value="Plasmid_toxin/cell-grow_inhib"/>
</dbReference>
<name>A0ABQ2JKU6_9SPHN</name>
<dbReference type="RefSeq" id="WP_188819639.1">
    <property type="nucleotide sequence ID" value="NZ_BMLK01000008.1"/>
</dbReference>
<comment type="similarity">
    <text evidence="1">Belongs to the CcdB toxin family.</text>
</comment>
<evidence type="ECO:0000256" key="6">
    <source>
        <dbReference type="ARBA" id="ARBA00029628"/>
    </source>
</evidence>
<sequence length="99" mass="10757">MAQFDVHRLTKGQSLVIDCQSDLLDHIDSRFVVPLLSAEHAPKPITRLNPLFDLNGEEFVMLTQSAAAVRRSDLGPAIASLSDHRDIIIGAIDVLLAGV</sequence>
<evidence type="ECO:0000256" key="3">
    <source>
        <dbReference type="ARBA" id="ARBA00022491"/>
    </source>
</evidence>
<keyword evidence="3" id="KW-0678">Repressor</keyword>
<dbReference type="InterPro" id="IPR002712">
    <property type="entry name" value="CcdB"/>
</dbReference>
<dbReference type="SUPFAM" id="SSF50118">
    <property type="entry name" value="Cell growth inhibitor/plasmid maintenance toxic component"/>
    <property type="match status" value="1"/>
</dbReference>